<name>A0A2T7CMP6_9POAL</name>
<reference evidence="2 3" key="1">
    <citation type="submission" date="2018-04" db="EMBL/GenBank/DDBJ databases">
        <title>WGS assembly of Panicum hallii var. hallii HAL2.</title>
        <authorList>
            <person name="Lovell J."/>
            <person name="Jenkins J."/>
            <person name="Lowry D."/>
            <person name="Mamidi S."/>
            <person name="Sreedasyam A."/>
            <person name="Weng X."/>
            <person name="Barry K."/>
            <person name="Bonette J."/>
            <person name="Campitelli B."/>
            <person name="Daum C."/>
            <person name="Gordon S."/>
            <person name="Gould B."/>
            <person name="Lipzen A."/>
            <person name="MacQueen A."/>
            <person name="Palacio-Mejia J."/>
            <person name="Plott C."/>
            <person name="Shakirov E."/>
            <person name="Shu S."/>
            <person name="Yoshinaga Y."/>
            <person name="Zane M."/>
            <person name="Rokhsar D."/>
            <person name="Grimwood J."/>
            <person name="Schmutz J."/>
            <person name="Juenger T."/>
        </authorList>
    </citation>
    <scope>NUCLEOTIDE SEQUENCE [LARGE SCALE GENOMIC DNA]</scope>
    <source>
        <strain evidence="3">cv. HAL2</strain>
    </source>
</reference>
<sequence>MARGGARQAAERVPAEQRKMGPREALAGVPAGCPAAAPAVARREVRRAQ</sequence>
<evidence type="ECO:0000313" key="3">
    <source>
        <dbReference type="Proteomes" id="UP000244336"/>
    </source>
</evidence>
<dbReference type="Proteomes" id="UP000244336">
    <property type="component" value="Chromosome 8"/>
</dbReference>
<protein>
    <submittedName>
        <fullName evidence="2">Uncharacterized protein</fullName>
    </submittedName>
</protein>
<gene>
    <name evidence="2" type="ORF">GQ55_8G118500</name>
</gene>
<feature type="region of interest" description="Disordered" evidence="1">
    <location>
        <begin position="1"/>
        <end position="33"/>
    </location>
</feature>
<organism evidence="2 3">
    <name type="scientific">Panicum hallii var. hallii</name>
    <dbReference type="NCBI Taxonomy" id="1504633"/>
    <lineage>
        <taxon>Eukaryota</taxon>
        <taxon>Viridiplantae</taxon>
        <taxon>Streptophyta</taxon>
        <taxon>Embryophyta</taxon>
        <taxon>Tracheophyta</taxon>
        <taxon>Spermatophyta</taxon>
        <taxon>Magnoliopsida</taxon>
        <taxon>Liliopsida</taxon>
        <taxon>Poales</taxon>
        <taxon>Poaceae</taxon>
        <taxon>PACMAD clade</taxon>
        <taxon>Panicoideae</taxon>
        <taxon>Panicodae</taxon>
        <taxon>Paniceae</taxon>
        <taxon>Panicinae</taxon>
        <taxon>Panicum</taxon>
        <taxon>Panicum sect. Panicum</taxon>
    </lineage>
</organism>
<dbReference type="EMBL" id="CM009756">
    <property type="protein sequence ID" value="PUZ44598.1"/>
    <property type="molecule type" value="Genomic_DNA"/>
</dbReference>
<proteinExistence type="predicted"/>
<dbReference type="AlphaFoldDB" id="A0A2T7CMP6"/>
<accession>A0A2T7CMP6</accession>
<feature type="compositionally biased region" description="Basic and acidic residues" evidence="1">
    <location>
        <begin position="9"/>
        <end position="22"/>
    </location>
</feature>
<evidence type="ECO:0000313" key="2">
    <source>
        <dbReference type="EMBL" id="PUZ44598.1"/>
    </source>
</evidence>
<keyword evidence="3" id="KW-1185">Reference proteome</keyword>
<evidence type="ECO:0000256" key="1">
    <source>
        <dbReference type="SAM" id="MobiDB-lite"/>
    </source>
</evidence>
<dbReference type="Gramene" id="PUZ44598">
    <property type="protein sequence ID" value="PUZ44598"/>
    <property type="gene ID" value="GQ55_8G118500"/>
</dbReference>